<evidence type="ECO:0000256" key="1">
    <source>
        <dbReference type="ARBA" id="ARBA00001070"/>
    </source>
</evidence>
<dbReference type="AlphaFoldDB" id="A0A4R5D8V3"/>
<dbReference type="InterPro" id="IPR001375">
    <property type="entry name" value="Peptidase_S9_cat"/>
</dbReference>
<dbReference type="EC" id="3.4.21.26" evidence="3"/>
<organism evidence="9 10">
    <name type="scientific">Jiangella asiatica</name>
    <dbReference type="NCBI Taxonomy" id="2530372"/>
    <lineage>
        <taxon>Bacteria</taxon>
        <taxon>Bacillati</taxon>
        <taxon>Actinomycetota</taxon>
        <taxon>Actinomycetes</taxon>
        <taxon>Jiangellales</taxon>
        <taxon>Jiangellaceae</taxon>
        <taxon>Jiangella</taxon>
    </lineage>
</organism>
<evidence type="ECO:0000256" key="6">
    <source>
        <dbReference type="ARBA" id="ARBA00022825"/>
    </source>
</evidence>
<dbReference type="InterPro" id="IPR002470">
    <property type="entry name" value="Peptidase_S9A"/>
</dbReference>
<evidence type="ECO:0000256" key="2">
    <source>
        <dbReference type="ARBA" id="ARBA00005228"/>
    </source>
</evidence>
<dbReference type="PANTHER" id="PTHR42881">
    <property type="entry name" value="PROLYL ENDOPEPTIDASE"/>
    <property type="match status" value="1"/>
</dbReference>
<feature type="domain" description="Peptidase S9A N-terminal" evidence="8">
    <location>
        <begin position="9"/>
        <end position="414"/>
    </location>
</feature>
<feature type="domain" description="Peptidase S9 prolyl oligopeptidase catalytic" evidence="7">
    <location>
        <begin position="476"/>
        <end position="684"/>
    </location>
</feature>
<dbReference type="EMBL" id="SMKZ01000020">
    <property type="protein sequence ID" value="TDE09157.1"/>
    <property type="molecule type" value="Genomic_DNA"/>
</dbReference>
<dbReference type="GO" id="GO:0005829">
    <property type="term" value="C:cytosol"/>
    <property type="evidence" value="ECO:0007669"/>
    <property type="project" value="TreeGrafter"/>
</dbReference>
<dbReference type="Pfam" id="PF02897">
    <property type="entry name" value="Peptidase_S9_N"/>
    <property type="match status" value="1"/>
</dbReference>
<keyword evidence="10" id="KW-1185">Reference proteome</keyword>
<evidence type="ECO:0000259" key="8">
    <source>
        <dbReference type="Pfam" id="PF02897"/>
    </source>
</evidence>
<evidence type="ECO:0000256" key="3">
    <source>
        <dbReference type="ARBA" id="ARBA00011897"/>
    </source>
</evidence>
<evidence type="ECO:0000256" key="4">
    <source>
        <dbReference type="ARBA" id="ARBA00022670"/>
    </source>
</evidence>
<keyword evidence="5" id="KW-0378">Hydrolase</keyword>
<dbReference type="Gene3D" id="3.40.50.1820">
    <property type="entry name" value="alpha/beta hydrolase"/>
    <property type="match status" value="1"/>
</dbReference>
<evidence type="ECO:0000259" key="7">
    <source>
        <dbReference type="Pfam" id="PF00326"/>
    </source>
</evidence>
<dbReference type="InterPro" id="IPR002471">
    <property type="entry name" value="Pept_S9_AS"/>
</dbReference>
<dbReference type="InterPro" id="IPR023302">
    <property type="entry name" value="Pept_S9A_N"/>
</dbReference>
<dbReference type="GO" id="GO:0004252">
    <property type="term" value="F:serine-type endopeptidase activity"/>
    <property type="evidence" value="ECO:0007669"/>
    <property type="project" value="UniProtKB-EC"/>
</dbReference>
<dbReference type="OrthoDB" id="9801421at2"/>
<dbReference type="InterPro" id="IPR029058">
    <property type="entry name" value="AB_hydrolase_fold"/>
</dbReference>
<dbReference type="Gene3D" id="2.130.10.120">
    <property type="entry name" value="Prolyl oligopeptidase, N-terminal domain"/>
    <property type="match status" value="1"/>
</dbReference>
<reference evidence="9 10" key="1">
    <citation type="submission" date="2019-03" db="EMBL/GenBank/DDBJ databases">
        <title>Draft genome sequences of novel Actinobacteria.</title>
        <authorList>
            <person name="Sahin N."/>
            <person name="Ay H."/>
            <person name="Saygin H."/>
        </authorList>
    </citation>
    <scope>NUCLEOTIDE SEQUENCE [LARGE SCALE GENOMIC DNA]</scope>
    <source>
        <strain evidence="9 10">5K138</strain>
    </source>
</reference>
<dbReference type="PROSITE" id="PS00708">
    <property type="entry name" value="PRO_ENDOPEP_SER"/>
    <property type="match status" value="1"/>
</dbReference>
<gene>
    <name evidence="9" type="ORF">E1269_15585</name>
</gene>
<sequence>MSVVAYPAAARQAIADRLHGHVVRDPYRWLEDESSPQTREWQAAQDELWRRFRASFPGRARLRARITELSDVGMITAPMWRGDRRFFLRQAAQQEHPVLYTAAPDDHERVLVDPMTIDPSGATTLDHWQPDLDGRLLAFQLSRYGTERSQLYVMDVASRDVVDGPIDRCRYSPVAWLSGGTAFFYVRAVPEPPADSRRVYLHRLGTPAADDVPIFGSGRDEGTSFGLGMSQDGRWLAISASRGTASSNDVWLADLSTSTWADPALRVVHEGVDARTVLDVGRDGRMYVVTTLGAPRGRLCVGDPARPDPGSWFDLVPADPEAVLTDFVILDGPDLQRAVLLVGWTRHALSEISVHDLVTGERLAQVPLPGPGSIGPLTRRLTGAHETWFTYTDSATPGAVYRYDARTGETTPWARSPGSAVVPDVLGRQIVYASADGTPVRMVVLARSTGGAGPRPTILYGYGGFGVPMTPAYSSFTLAWVESGGVFAIAHLRGGGEEGEQWHRAGMRERKQNAVDDFVTAAQTLIAEGWTTPDQLGICGESNGGLLVGAALTQRPDLFAAAVCSAPVLDMVRYENFGLGPAWRAEYGSADDPDQLQWLLAYSPYHHVRAGVDYPAVLFTAFGNDSRVDPLHARKMCAALQWATVGSRPILVRLEDEAGHADSAASRGVSLAADILAFVAANTGLEPAGGGAA</sequence>
<dbReference type="GO" id="GO:0006508">
    <property type="term" value="P:proteolysis"/>
    <property type="evidence" value="ECO:0007669"/>
    <property type="project" value="UniProtKB-KW"/>
</dbReference>
<keyword evidence="4" id="KW-0645">Protease</keyword>
<proteinExistence type="inferred from homology"/>
<evidence type="ECO:0000256" key="5">
    <source>
        <dbReference type="ARBA" id="ARBA00022801"/>
    </source>
</evidence>
<accession>A0A4R5D8V3</accession>
<dbReference type="RefSeq" id="WP_131896115.1">
    <property type="nucleotide sequence ID" value="NZ_SMKZ01000020.1"/>
</dbReference>
<evidence type="ECO:0000313" key="10">
    <source>
        <dbReference type="Proteomes" id="UP000294739"/>
    </source>
</evidence>
<comment type="catalytic activity">
    <reaction evidence="1">
        <text>Hydrolysis of Pro-|-Xaa &gt;&gt; Ala-|-Xaa in oligopeptides.</text>
        <dbReference type="EC" id="3.4.21.26"/>
    </reaction>
</comment>
<dbReference type="PRINTS" id="PR00862">
    <property type="entry name" value="PROLIGOPTASE"/>
</dbReference>
<dbReference type="InParanoid" id="A0A4R5D8V3"/>
<dbReference type="Pfam" id="PF00326">
    <property type="entry name" value="Peptidase_S9"/>
    <property type="match status" value="1"/>
</dbReference>
<comment type="caution">
    <text evidence="9">The sequence shown here is derived from an EMBL/GenBank/DDBJ whole genome shotgun (WGS) entry which is preliminary data.</text>
</comment>
<protein>
    <recommendedName>
        <fullName evidence="3">prolyl oligopeptidase</fullName>
        <ecNumber evidence="3">3.4.21.26</ecNumber>
    </recommendedName>
</protein>
<dbReference type="SUPFAM" id="SSF50993">
    <property type="entry name" value="Peptidase/esterase 'gauge' domain"/>
    <property type="match status" value="1"/>
</dbReference>
<dbReference type="Proteomes" id="UP000294739">
    <property type="component" value="Unassembled WGS sequence"/>
</dbReference>
<comment type="similarity">
    <text evidence="2">Belongs to the peptidase S9A family.</text>
</comment>
<evidence type="ECO:0000313" key="9">
    <source>
        <dbReference type="EMBL" id="TDE09157.1"/>
    </source>
</evidence>
<dbReference type="InterPro" id="IPR051167">
    <property type="entry name" value="Prolyl_oligopep/macrocyclase"/>
</dbReference>
<keyword evidence="6" id="KW-0720">Serine protease</keyword>
<dbReference type="GO" id="GO:0070012">
    <property type="term" value="F:oligopeptidase activity"/>
    <property type="evidence" value="ECO:0007669"/>
    <property type="project" value="TreeGrafter"/>
</dbReference>
<dbReference type="SUPFAM" id="SSF53474">
    <property type="entry name" value="alpha/beta-Hydrolases"/>
    <property type="match status" value="1"/>
</dbReference>
<name>A0A4R5D8V3_9ACTN</name>
<dbReference type="PANTHER" id="PTHR42881:SF2">
    <property type="entry name" value="PROLYL ENDOPEPTIDASE"/>
    <property type="match status" value="1"/>
</dbReference>